<dbReference type="EC" id="2.1.1.100" evidence="6"/>
<dbReference type="RefSeq" id="WP_381423784.1">
    <property type="nucleotide sequence ID" value="NZ_JBHSDH010000013.1"/>
</dbReference>
<evidence type="ECO:0000256" key="4">
    <source>
        <dbReference type="ARBA" id="ARBA00023136"/>
    </source>
</evidence>
<evidence type="ECO:0000256" key="1">
    <source>
        <dbReference type="ARBA" id="ARBA00004141"/>
    </source>
</evidence>
<keyword evidence="3 5" id="KW-1133">Transmembrane helix</keyword>
<name>A0ABV8RHU6_9SPHN</name>
<dbReference type="InterPro" id="IPR007269">
    <property type="entry name" value="ICMT_MeTrfase"/>
</dbReference>
<keyword evidence="4 5" id="KW-0472">Membrane</keyword>
<dbReference type="GO" id="GO:0032259">
    <property type="term" value="P:methylation"/>
    <property type="evidence" value="ECO:0007669"/>
    <property type="project" value="UniProtKB-KW"/>
</dbReference>
<evidence type="ECO:0000256" key="5">
    <source>
        <dbReference type="SAM" id="Phobius"/>
    </source>
</evidence>
<feature type="transmembrane region" description="Helical" evidence="5">
    <location>
        <begin position="109"/>
        <end position="129"/>
    </location>
</feature>
<keyword evidence="2 5" id="KW-0812">Transmembrane</keyword>
<reference evidence="7" key="1">
    <citation type="journal article" date="2019" name="Int. J. Syst. Evol. Microbiol.">
        <title>The Global Catalogue of Microorganisms (GCM) 10K type strain sequencing project: providing services to taxonomists for standard genome sequencing and annotation.</title>
        <authorList>
            <consortium name="The Broad Institute Genomics Platform"/>
            <consortium name="The Broad Institute Genome Sequencing Center for Infectious Disease"/>
            <person name="Wu L."/>
            <person name="Ma J."/>
        </authorList>
    </citation>
    <scope>NUCLEOTIDE SEQUENCE [LARGE SCALE GENOMIC DNA]</scope>
    <source>
        <strain evidence="7">CECT 8531</strain>
    </source>
</reference>
<dbReference type="Gene3D" id="1.20.120.1630">
    <property type="match status" value="1"/>
</dbReference>
<protein>
    <submittedName>
        <fullName evidence="6">Methyltransferase family protein</fullName>
        <ecNumber evidence="6">2.1.1.100</ecNumber>
        <ecNumber evidence="6">2.1.1.334</ecNumber>
    </submittedName>
</protein>
<keyword evidence="7" id="KW-1185">Reference proteome</keyword>
<organism evidence="6 7">
    <name type="scientific">Sphingorhabdus arenilitoris</name>
    <dbReference type="NCBI Taxonomy" id="1490041"/>
    <lineage>
        <taxon>Bacteria</taxon>
        <taxon>Pseudomonadati</taxon>
        <taxon>Pseudomonadota</taxon>
        <taxon>Alphaproteobacteria</taxon>
        <taxon>Sphingomonadales</taxon>
        <taxon>Sphingomonadaceae</taxon>
        <taxon>Sphingorhabdus</taxon>
    </lineage>
</organism>
<gene>
    <name evidence="6" type="ORF">ACFOWX_10285</name>
</gene>
<dbReference type="GO" id="GO:0004671">
    <property type="term" value="F:protein C-terminal S-isoprenylcysteine carboxyl O-methyltransferase activity"/>
    <property type="evidence" value="ECO:0007669"/>
    <property type="project" value="UniProtKB-EC"/>
</dbReference>
<accession>A0ABV8RHU6</accession>
<evidence type="ECO:0000313" key="6">
    <source>
        <dbReference type="EMBL" id="MFC4292800.1"/>
    </source>
</evidence>
<dbReference type="Proteomes" id="UP001595887">
    <property type="component" value="Unassembled WGS sequence"/>
</dbReference>
<sequence>MEIAPQSLRQSADPRPVSAVSHRVGLCGIAGLILWVMIARNFGSLAAMLGFPGFPERADGPYSALIAVVFTGLPMALWSLSVDKVHRRASTGLDWSLARPVAQVLDDSIVKLAGLWFTWGMIAAVYMLFRFWWSTQYANFPFSMDMFEAAVIPLVILSVPYVIWIDRYLVNPREGAWHLGAWIAGQDGWNAEDIFHHLRAWAVKGFFLAFMISIVPGGFQEIVNLDPAKVIQNPVWLATALITAMFLVDVQFATVGYLLTMKPLDAHIRTANPYMAGWVAALICYPPFILMTSGGPLDYHVATSDWAFWLSDYPILLWIWGGILVALTAIYAWATVAFGLRFSNLTHRGILTHGPYAWTKHPAYLSKNIYWWLATMPFLVTSGSMSDMVRNSAIMLAVSGIYYWRARTEERHLLADPIYKEYAEWMDRNAAIPRFFQWLKGFAGNRLYGNRAKAQDHSVQPAE</sequence>
<feature type="transmembrane region" description="Helical" evidence="5">
    <location>
        <begin position="62"/>
        <end position="80"/>
    </location>
</feature>
<comment type="caution">
    <text evidence="6">The sequence shown here is derived from an EMBL/GenBank/DDBJ whole genome shotgun (WGS) entry which is preliminary data.</text>
</comment>
<dbReference type="EMBL" id="JBHSDH010000013">
    <property type="protein sequence ID" value="MFC4292800.1"/>
    <property type="molecule type" value="Genomic_DNA"/>
</dbReference>
<comment type="subcellular location">
    <subcellularLocation>
        <location evidence="1">Membrane</location>
        <topology evidence="1">Multi-pass membrane protein</topology>
    </subcellularLocation>
</comment>
<feature type="transmembrane region" description="Helical" evidence="5">
    <location>
        <begin position="271"/>
        <end position="295"/>
    </location>
</feature>
<feature type="transmembrane region" description="Helical" evidence="5">
    <location>
        <begin position="205"/>
        <end position="223"/>
    </location>
</feature>
<evidence type="ECO:0000256" key="3">
    <source>
        <dbReference type="ARBA" id="ARBA00022989"/>
    </source>
</evidence>
<dbReference type="Pfam" id="PF04140">
    <property type="entry name" value="ICMT"/>
    <property type="match status" value="1"/>
</dbReference>
<feature type="transmembrane region" description="Helical" evidence="5">
    <location>
        <begin position="149"/>
        <end position="170"/>
    </location>
</feature>
<evidence type="ECO:0000313" key="7">
    <source>
        <dbReference type="Proteomes" id="UP001595887"/>
    </source>
</evidence>
<proteinExistence type="predicted"/>
<feature type="transmembrane region" description="Helical" evidence="5">
    <location>
        <begin position="20"/>
        <end position="42"/>
    </location>
</feature>
<evidence type="ECO:0000256" key="2">
    <source>
        <dbReference type="ARBA" id="ARBA00022692"/>
    </source>
</evidence>
<keyword evidence="6" id="KW-0808">Transferase</keyword>
<feature type="transmembrane region" description="Helical" evidence="5">
    <location>
        <begin position="315"/>
        <end position="340"/>
    </location>
</feature>
<dbReference type="EC" id="2.1.1.334" evidence="6"/>
<keyword evidence="6" id="KW-0489">Methyltransferase</keyword>
<feature type="transmembrane region" description="Helical" evidence="5">
    <location>
        <begin position="235"/>
        <end position="259"/>
    </location>
</feature>